<dbReference type="Proteomes" id="UP000005324">
    <property type="component" value="Unassembled WGS sequence"/>
</dbReference>
<comment type="caution">
    <text evidence="2">The sequence shown here is derived from an EMBL/GenBank/DDBJ whole genome shotgun (WGS) entry which is preliminary data.</text>
</comment>
<feature type="domain" description="STAS" evidence="1">
    <location>
        <begin position="16"/>
        <end position="58"/>
    </location>
</feature>
<dbReference type="PROSITE" id="PS50801">
    <property type="entry name" value="STAS"/>
    <property type="match status" value="1"/>
</dbReference>
<organism evidence="2 3">
    <name type="scientific">Pseudoroseomonas cervicalis ATCC 49957</name>
    <dbReference type="NCBI Taxonomy" id="525371"/>
    <lineage>
        <taxon>Bacteria</taxon>
        <taxon>Pseudomonadati</taxon>
        <taxon>Pseudomonadota</taxon>
        <taxon>Alphaproteobacteria</taxon>
        <taxon>Acetobacterales</taxon>
        <taxon>Roseomonadaceae</taxon>
        <taxon>Roseomonas</taxon>
    </lineage>
</organism>
<gene>
    <name evidence="2" type="ORF">HMPREF0731_2373</name>
</gene>
<dbReference type="EMBL" id="ADVL01000406">
    <property type="protein sequence ID" value="EFH11408.1"/>
    <property type="molecule type" value="Genomic_DNA"/>
</dbReference>
<name>D5RMR2_9PROT</name>
<proteinExistence type="predicted"/>
<evidence type="ECO:0000259" key="1">
    <source>
        <dbReference type="PROSITE" id="PS50801"/>
    </source>
</evidence>
<protein>
    <recommendedName>
        <fullName evidence="1">STAS domain-containing protein</fullName>
    </recommendedName>
</protein>
<dbReference type="InterPro" id="IPR002645">
    <property type="entry name" value="STAS_dom"/>
</dbReference>
<dbReference type="AlphaFoldDB" id="D5RMR2"/>
<feature type="non-terminal residue" evidence="2">
    <location>
        <position position="58"/>
    </location>
</feature>
<evidence type="ECO:0000313" key="2">
    <source>
        <dbReference type="EMBL" id="EFH11408.1"/>
    </source>
</evidence>
<evidence type="ECO:0000313" key="3">
    <source>
        <dbReference type="Proteomes" id="UP000005324"/>
    </source>
</evidence>
<keyword evidence="3" id="KW-1185">Reference proteome</keyword>
<dbReference type="HOGENOM" id="CLU_2983915_0_0_5"/>
<accession>D5RMR2</accession>
<sequence>MTDQAEQAGFDRQGEVLRLRGAYTTQSVGPVWQGLLRAARGATRLDLSGVTALDTTGA</sequence>
<reference evidence="2 3" key="1">
    <citation type="submission" date="2010-04" db="EMBL/GenBank/DDBJ databases">
        <authorList>
            <person name="Qin X."/>
            <person name="Bachman B."/>
            <person name="Battles P."/>
            <person name="Bell A."/>
            <person name="Bess C."/>
            <person name="Bickham C."/>
            <person name="Chaboub L."/>
            <person name="Chen D."/>
            <person name="Coyle M."/>
            <person name="Deiros D.R."/>
            <person name="Dinh H."/>
            <person name="Forbes L."/>
            <person name="Fowler G."/>
            <person name="Francisco L."/>
            <person name="Fu Q."/>
            <person name="Gubbala S."/>
            <person name="Hale W."/>
            <person name="Han Y."/>
            <person name="Hemphill L."/>
            <person name="Highlander S.K."/>
            <person name="Hirani K."/>
            <person name="Hogues M."/>
            <person name="Jackson L."/>
            <person name="Jakkamsetti A."/>
            <person name="Javaid M."/>
            <person name="Jiang H."/>
            <person name="Korchina V."/>
            <person name="Kovar C."/>
            <person name="Lara F."/>
            <person name="Lee S."/>
            <person name="Mata R."/>
            <person name="Mathew T."/>
            <person name="Moen C."/>
            <person name="Morales K."/>
            <person name="Munidasa M."/>
            <person name="Nazareth L."/>
            <person name="Ngo R."/>
            <person name="Nguyen L."/>
            <person name="Okwuonu G."/>
            <person name="Ongeri F."/>
            <person name="Patil S."/>
            <person name="Petrosino J."/>
            <person name="Pham C."/>
            <person name="Pham P."/>
            <person name="Pu L.-L."/>
            <person name="Puazo M."/>
            <person name="Raj R."/>
            <person name="Reid J."/>
            <person name="Rouhana J."/>
            <person name="Saada N."/>
            <person name="Shang Y."/>
            <person name="Simmons D."/>
            <person name="Thornton R."/>
            <person name="Warren J."/>
            <person name="Weissenberger G."/>
            <person name="Zhang J."/>
            <person name="Zhang L."/>
            <person name="Zhou C."/>
            <person name="Zhu D."/>
            <person name="Muzny D."/>
            <person name="Worley K."/>
            <person name="Gibbs R."/>
        </authorList>
    </citation>
    <scope>NUCLEOTIDE SEQUENCE [LARGE SCALE GENOMIC DNA]</scope>
    <source>
        <strain evidence="2 3">ATCC 49957</strain>
    </source>
</reference>